<protein>
    <submittedName>
        <fullName evidence="2">Uncharacterized protein</fullName>
    </submittedName>
</protein>
<reference evidence="2 3" key="1">
    <citation type="submission" date="2022-07" db="EMBL/GenBank/DDBJ databases">
        <authorList>
            <person name="Li W.-J."/>
            <person name="Deng Q.-Q."/>
        </authorList>
    </citation>
    <scope>NUCLEOTIDE SEQUENCE [LARGE SCALE GENOMIC DNA]</scope>
    <source>
        <strain evidence="2 3">SYSU M60028</strain>
    </source>
</reference>
<feature type="region of interest" description="Disordered" evidence="1">
    <location>
        <begin position="93"/>
        <end position="117"/>
    </location>
</feature>
<comment type="caution">
    <text evidence="2">The sequence shown here is derived from an EMBL/GenBank/DDBJ whole genome shotgun (WGS) entry which is preliminary data.</text>
</comment>
<keyword evidence="3" id="KW-1185">Reference proteome</keyword>
<name>A0ABT1LGS9_9HYPH</name>
<accession>A0ABT1LGS9</accession>
<evidence type="ECO:0000313" key="3">
    <source>
        <dbReference type="Proteomes" id="UP001205890"/>
    </source>
</evidence>
<organism evidence="2 3">
    <name type="scientific">Alsobacter ponti</name>
    <dbReference type="NCBI Taxonomy" id="2962936"/>
    <lineage>
        <taxon>Bacteria</taxon>
        <taxon>Pseudomonadati</taxon>
        <taxon>Pseudomonadota</taxon>
        <taxon>Alphaproteobacteria</taxon>
        <taxon>Hyphomicrobiales</taxon>
        <taxon>Alsobacteraceae</taxon>
        <taxon>Alsobacter</taxon>
    </lineage>
</organism>
<dbReference type="EMBL" id="JANCLU010000025">
    <property type="protein sequence ID" value="MCP8940711.1"/>
    <property type="molecule type" value="Genomic_DNA"/>
</dbReference>
<evidence type="ECO:0000313" key="2">
    <source>
        <dbReference type="EMBL" id="MCP8940711.1"/>
    </source>
</evidence>
<proteinExistence type="predicted"/>
<gene>
    <name evidence="2" type="ORF">NK718_19470</name>
</gene>
<dbReference type="RefSeq" id="WP_254745738.1">
    <property type="nucleotide sequence ID" value="NZ_JANCLU010000025.1"/>
</dbReference>
<dbReference type="Proteomes" id="UP001205890">
    <property type="component" value="Unassembled WGS sequence"/>
</dbReference>
<evidence type="ECO:0000256" key="1">
    <source>
        <dbReference type="SAM" id="MobiDB-lite"/>
    </source>
</evidence>
<sequence length="117" mass="12410">MAPKLTGEPIRRGPAYRRALMAALLAIPLLTGMLPQSQVARGLAQSEPATDRYEITSGPFGASGPIWLMFDRQTGRSWQLVCGAGAPNLPSPPPGGCALEWQPVTHSARTPPARTPP</sequence>